<comment type="caution">
    <text evidence="17">The sequence shown here is derived from an EMBL/GenBank/DDBJ whole genome shotgun (WGS) entry which is preliminary data.</text>
</comment>
<evidence type="ECO:0000256" key="9">
    <source>
        <dbReference type="ARBA" id="ARBA00023273"/>
    </source>
</evidence>
<dbReference type="GO" id="GO:0003341">
    <property type="term" value="P:cilium movement"/>
    <property type="evidence" value="ECO:0007669"/>
    <property type="project" value="UniProtKB-ARBA"/>
</dbReference>
<feature type="region of interest" description="Disordered" evidence="15">
    <location>
        <begin position="632"/>
        <end position="665"/>
    </location>
</feature>
<evidence type="ECO:0000256" key="14">
    <source>
        <dbReference type="SAM" id="Coils"/>
    </source>
</evidence>
<evidence type="ECO:0000256" key="2">
    <source>
        <dbReference type="ARBA" id="ARBA00022490"/>
    </source>
</evidence>
<dbReference type="FunFam" id="2.130.10.10:FF:000401">
    <property type="entry name" value="Cilia- and flagella-associated protein 44"/>
    <property type="match status" value="1"/>
</dbReference>
<keyword evidence="9" id="KW-0966">Cell projection</keyword>
<feature type="region of interest" description="Disordered" evidence="15">
    <location>
        <begin position="1243"/>
        <end position="1268"/>
    </location>
</feature>
<evidence type="ECO:0000256" key="5">
    <source>
        <dbReference type="ARBA" id="ARBA00022846"/>
    </source>
</evidence>
<dbReference type="InterPro" id="IPR036322">
    <property type="entry name" value="WD40_repeat_dom_sf"/>
</dbReference>
<dbReference type="PANTHER" id="PTHR14885:SF3">
    <property type="entry name" value="CILIA- AND FLAGELLA-ASSOCIATED PROTEIN 44"/>
    <property type="match status" value="1"/>
</dbReference>
<dbReference type="Gene3D" id="2.130.10.10">
    <property type="entry name" value="YVTN repeat-like/Quinoprotein amine dehydrogenase"/>
    <property type="match status" value="3"/>
</dbReference>
<feature type="repeat" description="WD" evidence="13">
    <location>
        <begin position="518"/>
        <end position="549"/>
    </location>
</feature>
<feature type="compositionally biased region" description="Basic and acidic residues" evidence="15">
    <location>
        <begin position="632"/>
        <end position="658"/>
    </location>
</feature>
<evidence type="ECO:0000256" key="7">
    <source>
        <dbReference type="ARBA" id="ARBA00023069"/>
    </source>
</evidence>
<sequence length="1790" mass="205167">MSEEETSQEAQVDDEEVDDANEIILPTSDQVHTEVTEDTQPTGDKNEEGKKDEKTEEERDLNRIPSDFFYDLEPLLCTPFKSESCPLTSSVLTLYHSFGYNCLMRCNLHVLDKNTLVFAAGAVLQFVNLTTLTYSYLRTTGGGSVGPIAVHPSGKLFAVGEKGKNPVINIFSIPDIRLYRILKGGALKTFSSLCFEEAGDLLASQGGEPNYMLTIWNWAQEAILLRCKAFSQEVYHAAFNPSLQGYLITCGSSHIKFWRMARTFTGLKLQGVVGRFGRTSISDIEGFLQFPDGKVLSGSEWGNMLLWEESLIKLQVCRKQSKPCHQSQIYQMILDEGEIITAGLDGYVRSWSLEHIDQAEVDEESAIIEMEPLNEVLIGRNVQIMYLSTYIMDDPKRKQPWYLQDRAGAIWQAELSFLNDAAEPKRLLSFHSGPIVACAVSPITYLAATLGVDGTVRLYDFLSKEVLAFKSFKSSGVCLVWVPLSVNNKCNSVVAGFADGAIRVLTVEIMNQGYLNKATPHNKPVTSLAFNTKGQMLATCSEDKTIFLFFVKQERYTPFCFLPLPYLPRHLHWVDEDDNDLRMRVVCDEGVALCVTSPQIWEVDTKDTLRYEGATITQFKFMSIKSKIIHEAEEEKKRKEEEKKKRAQEEKDRKRIEDGLETQSQQNLRKEIEALELAESMGMKRIIKEPEWEPYIPPLPSPILQAVQCDNSSNFWVSMGGYDVGYFYECQFPEGACSVVGSPERCEPVRAVAVPLTEDVPITCVRFNSDGTCVFYGFQDGHIRVVFLEGEFDLTSQDCFCVVSAHDMTTGAITGIELSHDEMFLLTIGADGNFFVFSIVPLDQLKEEIKANRAKLPSAAGGQFLIQDLEPDHYTIEDAKQKADYDELVRLAEKSKQDKRGQINALRIKFQQLLRDNEALPPHLRLNKKEFVMSEERELETKQEILAKEAEMKRQMAWECEKLRIGYEKVLNFYRSTLLQETFEVKAFLSDHTISSYRMNDDRSTAELMSAMERAERAMAENKPAYEWNVTSLTSEKGSETTVKKEEEEEEEEDMSRWAGANTRVLAKLKKAKIKREKRALRREVWRKFIESKPGDDYEDPEDVKAIQVARETLGDFPLKTDPNYKVPESYKLTVMAGNRRLASCLTRLKDLQIQFNQKLLALRERKKKIVSETQALHEQLSSVQEMLPLDKHLPTPPLVSLSVEEEPEKRMTYSKFSLRRFQSQKLNTTGLDVPAAVLPAVKETRSKSRRRTGTSSEESDDLSSSDDLVDLSSVMLEPAPSSPLEKQIEQEKQIHLEYTQRKLIEDITAKMAHFDVSHRLLHHDKVLLDVTLKVAELRVNTLLEENIKLKQCEDVEFEILRQTNVAMVQKLELDKLQKQLLEVLDKKNKEMEKFVKLEKVLFTKMEEVVGEHNPFRDYLVKVFKKKIKRKKKKRASGQGGQDEDQNQEEEEESESSSESSSEGEDDDDEEEEEGTTLDLNVCPNDCSRELFDSVVALREERLDLEDLKMEAKSGRDATLKELDNVKRKSSSNTHEIEKQKRAFQEFQVEKQTRLNDIHVLAFLHPHQLKCLEAKKLPATLDNELVINEEDVDRLRKRIEELKKEKKIQRQNMQDSRRHFHHLQYELKHHHKHLQAMIEKCDKAMMDKLGRLVDMEVLDLVVADPELESLRCILDMNKIKCNLEMIQMNRDISDLRQQRLNSVRMDTERKNVLSTSLTKYNTVTEALDIVQKSELPYADDTVVPPMTEDIENFQFLVAQQQLLIRSLHQELEVLRHSVQPPSSDHLHSQF</sequence>
<comment type="subcellular location">
    <subcellularLocation>
        <location evidence="1">Cytoplasm</location>
        <location evidence="1">Cytoskeleton</location>
        <location evidence="1">Flagellum axoneme</location>
    </subcellularLocation>
</comment>
<evidence type="ECO:0000256" key="4">
    <source>
        <dbReference type="ARBA" id="ARBA00022737"/>
    </source>
</evidence>
<feature type="compositionally biased region" description="Acidic residues" evidence="15">
    <location>
        <begin position="1258"/>
        <end position="1268"/>
    </location>
</feature>
<evidence type="ECO:0000313" key="18">
    <source>
        <dbReference type="Proteomes" id="UP000245119"/>
    </source>
</evidence>
<keyword evidence="4" id="KW-0677">Repeat</keyword>
<dbReference type="SMART" id="SM00320">
    <property type="entry name" value="WD40"/>
    <property type="match status" value="6"/>
</dbReference>
<keyword evidence="6 14" id="KW-0175">Coiled coil</keyword>
<dbReference type="InterPro" id="IPR055439">
    <property type="entry name" value="Beta-prop_EML_1st"/>
</dbReference>
<evidence type="ECO:0000256" key="6">
    <source>
        <dbReference type="ARBA" id="ARBA00023054"/>
    </source>
</evidence>
<evidence type="ECO:0000256" key="15">
    <source>
        <dbReference type="SAM" id="MobiDB-lite"/>
    </source>
</evidence>
<evidence type="ECO:0000256" key="11">
    <source>
        <dbReference type="ARBA" id="ARBA00060934"/>
    </source>
</evidence>
<feature type="region of interest" description="Disordered" evidence="15">
    <location>
        <begin position="1033"/>
        <end position="1055"/>
    </location>
</feature>
<keyword evidence="8" id="KW-0206">Cytoskeleton</keyword>
<keyword evidence="3 13" id="KW-0853">WD repeat</keyword>
<keyword evidence="5" id="KW-0282">Flagellum</keyword>
<dbReference type="PROSITE" id="PS50082">
    <property type="entry name" value="WD_REPEATS_2"/>
    <property type="match status" value="1"/>
</dbReference>
<gene>
    <name evidence="17" type="ORF">C0Q70_04686</name>
</gene>
<feature type="region of interest" description="Disordered" evidence="15">
    <location>
        <begin position="1432"/>
        <end position="1482"/>
    </location>
</feature>
<accession>A0A2T7PJ60</accession>
<feature type="coiled-coil region" evidence="14">
    <location>
        <begin position="1585"/>
        <end position="1619"/>
    </location>
</feature>
<dbReference type="SUPFAM" id="SSF50978">
    <property type="entry name" value="WD40 repeat-like"/>
    <property type="match status" value="2"/>
</dbReference>
<comment type="similarity">
    <text evidence="11">Belongs to the CFAP44 family.</text>
</comment>
<dbReference type="Pfam" id="PF23409">
    <property type="entry name" value="Beta-prop_EML"/>
    <property type="match status" value="1"/>
</dbReference>
<protein>
    <recommendedName>
        <fullName evidence="12">Cilia- and flagella-associated protein 44</fullName>
    </recommendedName>
</protein>
<dbReference type="Pfam" id="PF00400">
    <property type="entry name" value="WD40"/>
    <property type="match status" value="1"/>
</dbReference>
<feature type="compositionally biased region" description="Acidic residues" evidence="15">
    <location>
        <begin position="1442"/>
        <end position="1476"/>
    </location>
</feature>
<dbReference type="InterPro" id="IPR001680">
    <property type="entry name" value="WD40_rpt"/>
</dbReference>
<dbReference type="OrthoDB" id="1935234at2759"/>
<reference evidence="17 18" key="1">
    <citation type="submission" date="2018-04" db="EMBL/GenBank/DDBJ databases">
        <title>The genome of golden apple snail Pomacea canaliculata provides insight into stress tolerance and invasive adaptation.</title>
        <authorList>
            <person name="Liu C."/>
            <person name="Liu B."/>
            <person name="Ren Y."/>
            <person name="Zhang Y."/>
            <person name="Wang H."/>
            <person name="Li S."/>
            <person name="Jiang F."/>
            <person name="Yin L."/>
            <person name="Zhang G."/>
            <person name="Qian W."/>
            <person name="Fan W."/>
        </authorList>
    </citation>
    <scope>NUCLEOTIDE SEQUENCE [LARGE SCALE GENOMIC DNA]</scope>
    <source>
        <strain evidence="17">SZHN2017</strain>
        <tissue evidence="17">Muscle</tissue>
    </source>
</reference>
<dbReference type="PANTHER" id="PTHR14885">
    <property type="entry name" value="CILIA- AND FLAGELLA-ASSOCIATED PROTEIN 43-RELATED"/>
    <property type="match status" value="1"/>
</dbReference>
<feature type="domain" description="EML-like first beta-propeller" evidence="16">
    <location>
        <begin position="148"/>
        <end position="365"/>
    </location>
</feature>
<evidence type="ECO:0000256" key="13">
    <source>
        <dbReference type="PROSITE-ProRule" id="PRU00221"/>
    </source>
</evidence>
<proteinExistence type="inferred from homology"/>
<evidence type="ECO:0000256" key="3">
    <source>
        <dbReference type="ARBA" id="ARBA00022574"/>
    </source>
</evidence>
<evidence type="ECO:0000256" key="10">
    <source>
        <dbReference type="ARBA" id="ARBA00055223"/>
    </source>
</evidence>
<evidence type="ECO:0000259" key="16">
    <source>
        <dbReference type="Pfam" id="PF23409"/>
    </source>
</evidence>
<feature type="compositionally biased region" description="Basic and acidic residues" evidence="15">
    <location>
        <begin position="1037"/>
        <end position="1046"/>
    </location>
</feature>
<evidence type="ECO:0000256" key="8">
    <source>
        <dbReference type="ARBA" id="ARBA00023212"/>
    </source>
</evidence>
<feature type="compositionally biased region" description="Acidic residues" evidence="15">
    <location>
        <begin position="1"/>
        <end position="21"/>
    </location>
</feature>
<feature type="compositionally biased region" description="Basic and acidic residues" evidence="15">
    <location>
        <begin position="44"/>
        <end position="60"/>
    </location>
</feature>
<evidence type="ECO:0000313" key="17">
    <source>
        <dbReference type="EMBL" id="PVD33430.1"/>
    </source>
</evidence>
<keyword evidence="7" id="KW-0969">Cilium</keyword>
<comment type="function">
    <text evidence="10">Flagellar protein involved in sperm flagellum axoneme organization and function.</text>
</comment>
<keyword evidence="2" id="KW-0963">Cytoplasm</keyword>
<evidence type="ECO:0000256" key="12">
    <source>
        <dbReference type="ARBA" id="ARBA00074727"/>
    </source>
</evidence>
<feature type="region of interest" description="Disordered" evidence="15">
    <location>
        <begin position="1"/>
        <end position="60"/>
    </location>
</feature>
<keyword evidence="18" id="KW-1185">Reference proteome</keyword>
<dbReference type="GO" id="GO:0060285">
    <property type="term" value="P:cilium-dependent cell motility"/>
    <property type="evidence" value="ECO:0007669"/>
    <property type="project" value="UniProtKB-ARBA"/>
</dbReference>
<dbReference type="Proteomes" id="UP000245119">
    <property type="component" value="Linkage Group LG3"/>
</dbReference>
<organism evidence="17 18">
    <name type="scientific">Pomacea canaliculata</name>
    <name type="common">Golden apple snail</name>
    <dbReference type="NCBI Taxonomy" id="400727"/>
    <lineage>
        <taxon>Eukaryota</taxon>
        <taxon>Metazoa</taxon>
        <taxon>Spiralia</taxon>
        <taxon>Lophotrochozoa</taxon>
        <taxon>Mollusca</taxon>
        <taxon>Gastropoda</taxon>
        <taxon>Caenogastropoda</taxon>
        <taxon>Architaenioglossa</taxon>
        <taxon>Ampullarioidea</taxon>
        <taxon>Ampullariidae</taxon>
        <taxon>Pomacea</taxon>
    </lineage>
</organism>
<dbReference type="InterPro" id="IPR015943">
    <property type="entry name" value="WD40/YVTN_repeat-like_dom_sf"/>
</dbReference>
<name>A0A2T7PJ60_POMCA</name>
<dbReference type="EMBL" id="PZQS01000003">
    <property type="protein sequence ID" value="PVD33430.1"/>
    <property type="molecule type" value="Genomic_DNA"/>
</dbReference>
<evidence type="ECO:0000256" key="1">
    <source>
        <dbReference type="ARBA" id="ARBA00004611"/>
    </source>
</evidence>
<dbReference type="STRING" id="400727.A0A2T7PJ60"/>